<dbReference type="EMBL" id="JAGIZB010000033">
    <property type="protein sequence ID" value="MBP0447384.1"/>
    <property type="molecule type" value="Genomic_DNA"/>
</dbReference>
<feature type="region of interest" description="Disordered" evidence="1">
    <location>
        <begin position="65"/>
        <end position="87"/>
    </location>
</feature>
<name>A0ABS4AMD4_9PROT</name>
<protein>
    <submittedName>
        <fullName evidence="2">Uncharacterized protein</fullName>
    </submittedName>
</protein>
<evidence type="ECO:0000256" key="1">
    <source>
        <dbReference type="SAM" id="MobiDB-lite"/>
    </source>
</evidence>
<evidence type="ECO:0000313" key="2">
    <source>
        <dbReference type="EMBL" id="MBP0447384.1"/>
    </source>
</evidence>
<organism evidence="2 3">
    <name type="scientific">Pararoseomonas baculiformis</name>
    <dbReference type="NCBI Taxonomy" id="2820812"/>
    <lineage>
        <taxon>Bacteria</taxon>
        <taxon>Pseudomonadati</taxon>
        <taxon>Pseudomonadota</taxon>
        <taxon>Alphaproteobacteria</taxon>
        <taxon>Acetobacterales</taxon>
        <taxon>Acetobacteraceae</taxon>
        <taxon>Pararoseomonas</taxon>
    </lineage>
</organism>
<reference evidence="2 3" key="1">
    <citation type="submission" date="2021-03" db="EMBL/GenBank/DDBJ databases">
        <authorList>
            <person name="So Y."/>
        </authorList>
    </citation>
    <scope>NUCLEOTIDE SEQUENCE [LARGE SCALE GENOMIC DNA]</scope>
    <source>
        <strain evidence="2 3">SSH11</strain>
    </source>
</reference>
<comment type="caution">
    <text evidence="2">The sequence shown here is derived from an EMBL/GenBank/DDBJ whole genome shotgun (WGS) entry which is preliminary data.</text>
</comment>
<dbReference type="Proteomes" id="UP000681594">
    <property type="component" value="Unassembled WGS sequence"/>
</dbReference>
<sequence length="103" mass="10929">MSDAEAITDGLLFLPKPMMEFRAEDAGIRMCAAPEVHLQLLDDRVEPAALNADVQLAELDEPFLEEDIEGSSGGKGEPGGEKRKGVVAQTLQVGLHEQGIGTG</sequence>
<dbReference type="RefSeq" id="WP_209381651.1">
    <property type="nucleotide sequence ID" value="NZ_JAGIZB010000033.1"/>
</dbReference>
<gene>
    <name evidence="2" type="ORF">J8J14_21690</name>
</gene>
<evidence type="ECO:0000313" key="3">
    <source>
        <dbReference type="Proteomes" id="UP000681594"/>
    </source>
</evidence>
<keyword evidence="3" id="KW-1185">Reference proteome</keyword>
<accession>A0ABS4AMD4</accession>
<proteinExistence type="predicted"/>